<dbReference type="OrthoDB" id="269227at2759"/>
<feature type="active site" description="Proton donor" evidence="8">
    <location>
        <position position="535"/>
    </location>
</feature>
<comment type="similarity">
    <text evidence="2">Belongs to the GMC oxidoreductase family.</text>
</comment>
<accession>A0A8H5D9A3</accession>
<organism evidence="12 13">
    <name type="scientific">Tetrapyrgos nigripes</name>
    <dbReference type="NCBI Taxonomy" id="182062"/>
    <lineage>
        <taxon>Eukaryota</taxon>
        <taxon>Fungi</taxon>
        <taxon>Dikarya</taxon>
        <taxon>Basidiomycota</taxon>
        <taxon>Agaricomycotina</taxon>
        <taxon>Agaricomycetes</taxon>
        <taxon>Agaricomycetidae</taxon>
        <taxon>Agaricales</taxon>
        <taxon>Marasmiineae</taxon>
        <taxon>Marasmiaceae</taxon>
        <taxon>Tetrapyrgos</taxon>
    </lineage>
</organism>
<dbReference type="InterPro" id="IPR012132">
    <property type="entry name" value="GMC_OxRdtase"/>
</dbReference>
<dbReference type="GO" id="GO:0050660">
    <property type="term" value="F:flavin adenine dinucleotide binding"/>
    <property type="evidence" value="ECO:0007669"/>
    <property type="project" value="InterPro"/>
</dbReference>
<evidence type="ECO:0000256" key="5">
    <source>
        <dbReference type="ARBA" id="ARBA00022827"/>
    </source>
</evidence>
<dbReference type="SUPFAM" id="SSF54373">
    <property type="entry name" value="FAD-linked reductases, C-terminal domain"/>
    <property type="match status" value="1"/>
</dbReference>
<reference evidence="12 13" key="1">
    <citation type="journal article" date="2020" name="ISME J.">
        <title>Uncovering the hidden diversity of litter-decomposition mechanisms in mushroom-forming fungi.</title>
        <authorList>
            <person name="Floudas D."/>
            <person name="Bentzer J."/>
            <person name="Ahren D."/>
            <person name="Johansson T."/>
            <person name="Persson P."/>
            <person name="Tunlid A."/>
        </authorList>
    </citation>
    <scope>NUCLEOTIDE SEQUENCE [LARGE SCALE GENOMIC DNA]</scope>
    <source>
        <strain evidence="12 13">CBS 291.85</strain>
    </source>
</reference>
<feature type="domain" description="Glucose-methanol-choline oxidoreductase N-terminal" evidence="11">
    <location>
        <begin position="302"/>
        <end position="316"/>
    </location>
</feature>
<dbReference type="EMBL" id="JAACJM010000056">
    <property type="protein sequence ID" value="KAF5355554.1"/>
    <property type="molecule type" value="Genomic_DNA"/>
</dbReference>
<feature type="signal peptide" evidence="10">
    <location>
        <begin position="1"/>
        <end position="22"/>
    </location>
</feature>
<keyword evidence="3" id="KW-0285">Flavoprotein</keyword>
<feature type="binding site" evidence="9">
    <location>
        <position position="113"/>
    </location>
    <ligand>
        <name>FAD</name>
        <dbReference type="ChEBI" id="CHEBI:57692"/>
    </ligand>
</feature>
<dbReference type="PIRSF" id="PIRSF000137">
    <property type="entry name" value="Alcohol_oxidase"/>
    <property type="match status" value="1"/>
</dbReference>
<protein>
    <recommendedName>
        <fullName evidence="11">Glucose-methanol-choline oxidoreductase N-terminal domain-containing protein</fullName>
    </recommendedName>
</protein>
<keyword evidence="5 9" id="KW-0274">FAD</keyword>
<proteinExistence type="inferred from homology"/>
<dbReference type="PANTHER" id="PTHR11552:SF201">
    <property type="entry name" value="GLUCOSE-METHANOL-CHOLINE OXIDOREDUCTASE N-TERMINAL DOMAIN-CONTAINING PROTEIN"/>
    <property type="match status" value="1"/>
</dbReference>
<feature type="binding site" evidence="9">
    <location>
        <position position="262"/>
    </location>
    <ligand>
        <name>FAD</name>
        <dbReference type="ChEBI" id="CHEBI:57692"/>
    </ligand>
</feature>
<evidence type="ECO:0000256" key="9">
    <source>
        <dbReference type="PIRSR" id="PIRSR000137-2"/>
    </source>
</evidence>
<evidence type="ECO:0000256" key="10">
    <source>
        <dbReference type="SAM" id="SignalP"/>
    </source>
</evidence>
<keyword evidence="7" id="KW-0325">Glycoprotein</keyword>
<evidence type="ECO:0000256" key="1">
    <source>
        <dbReference type="ARBA" id="ARBA00001974"/>
    </source>
</evidence>
<dbReference type="InterPro" id="IPR036188">
    <property type="entry name" value="FAD/NAD-bd_sf"/>
</dbReference>
<dbReference type="Pfam" id="PF00732">
    <property type="entry name" value="GMC_oxred_N"/>
    <property type="match status" value="1"/>
</dbReference>
<evidence type="ECO:0000256" key="4">
    <source>
        <dbReference type="ARBA" id="ARBA00022729"/>
    </source>
</evidence>
<dbReference type="Proteomes" id="UP000559256">
    <property type="component" value="Unassembled WGS sequence"/>
</dbReference>
<name>A0A8H5D9A3_9AGAR</name>
<gene>
    <name evidence="12" type="ORF">D9758_006300</name>
</gene>
<evidence type="ECO:0000256" key="7">
    <source>
        <dbReference type="ARBA" id="ARBA00023180"/>
    </source>
</evidence>
<dbReference type="InterPro" id="IPR007867">
    <property type="entry name" value="GMC_OxRtase_C"/>
</dbReference>
<keyword evidence="6" id="KW-0560">Oxidoreductase</keyword>
<evidence type="ECO:0000259" key="11">
    <source>
        <dbReference type="PROSITE" id="PS00624"/>
    </source>
</evidence>
<dbReference type="Pfam" id="PF05199">
    <property type="entry name" value="GMC_oxred_C"/>
    <property type="match status" value="1"/>
</dbReference>
<dbReference type="Gene3D" id="3.30.560.10">
    <property type="entry name" value="Glucose Oxidase, domain 3"/>
    <property type="match status" value="1"/>
</dbReference>
<evidence type="ECO:0000256" key="2">
    <source>
        <dbReference type="ARBA" id="ARBA00010790"/>
    </source>
</evidence>
<sequence>MAPQAIISQLIGLLLLPVFCLGAVFEDFRELPRQDYDFIVIGGGTAGNVVANRLSEDSKISVLVLEAGGSNEGIFESTVPGLYYQLPGSRVDWNYTALSGPGNLTFPYTRGFVLGGSSSINWMAYTRGSSDDWDRYAALTRDPGWSWDNMQTFIRMNEHFTQPSDRHDTTGEFDPSAHGFYGINSVSLSGYRHKFEDLLIKASQADGSEFPFVLDYNAGNQLGIGWAQSTILNGMRSSSATSYLGPDFIGRPNLHVLLHSHVTHVLPTHSKSTSFHTVEFSQDDGATLHTVNATKEIVLCSGTIGTPQLLMNSGIGDSDALVTLGIQPLIHLPSVGQNLTEQPTIAYPWVVNDSDSDLDGVITSNATLVEAFTRKWNDSRTGPFVDPPITAFGWFRLPDSSPIFERFADPSAGPNTAHVEWAVLNSGLVIPFNSTNKSVSLSPIVVSPASRGSITLTSSDPFDHPIINLNLLSSDFDIYALREGLRNITRFIETNVDIFDGFLVSSGISRDINVTTATDEELEAYIRKNVGITLHIVGTAGMSPKGASWGVVDPDLRVKGAKGLRVVDASVFPRVPAGHTMSPTYLIAERGAHLIKTSWDLDGVQDEDEA</sequence>
<comment type="caution">
    <text evidence="12">The sequence shown here is derived from an EMBL/GenBank/DDBJ whole genome shotgun (WGS) entry which is preliminary data.</text>
</comment>
<dbReference type="InterPro" id="IPR000172">
    <property type="entry name" value="GMC_OxRdtase_N"/>
</dbReference>
<dbReference type="Gene3D" id="3.50.50.60">
    <property type="entry name" value="FAD/NAD(P)-binding domain"/>
    <property type="match status" value="1"/>
</dbReference>
<feature type="active site" description="Proton acceptor" evidence="8">
    <location>
        <position position="579"/>
    </location>
</feature>
<evidence type="ECO:0000313" key="13">
    <source>
        <dbReference type="Proteomes" id="UP000559256"/>
    </source>
</evidence>
<feature type="chain" id="PRO_5034031163" description="Glucose-methanol-choline oxidoreductase N-terminal domain-containing protein" evidence="10">
    <location>
        <begin position="23"/>
        <end position="610"/>
    </location>
</feature>
<dbReference type="PROSITE" id="PS00624">
    <property type="entry name" value="GMC_OXRED_2"/>
    <property type="match status" value="1"/>
</dbReference>
<keyword evidence="4 10" id="KW-0732">Signal</keyword>
<evidence type="ECO:0000256" key="3">
    <source>
        <dbReference type="ARBA" id="ARBA00022630"/>
    </source>
</evidence>
<dbReference type="SUPFAM" id="SSF51905">
    <property type="entry name" value="FAD/NAD(P)-binding domain"/>
    <property type="match status" value="1"/>
</dbReference>
<evidence type="ECO:0000256" key="8">
    <source>
        <dbReference type="PIRSR" id="PIRSR000137-1"/>
    </source>
</evidence>
<dbReference type="GO" id="GO:0016614">
    <property type="term" value="F:oxidoreductase activity, acting on CH-OH group of donors"/>
    <property type="evidence" value="ECO:0007669"/>
    <property type="project" value="InterPro"/>
</dbReference>
<keyword evidence="13" id="KW-1185">Reference proteome</keyword>
<dbReference type="AlphaFoldDB" id="A0A8H5D9A3"/>
<dbReference type="PANTHER" id="PTHR11552">
    <property type="entry name" value="GLUCOSE-METHANOL-CHOLINE GMC OXIDOREDUCTASE"/>
    <property type="match status" value="1"/>
</dbReference>
<evidence type="ECO:0000313" key="12">
    <source>
        <dbReference type="EMBL" id="KAF5355554.1"/>
    </source>
</evidence>
<comment type="cofactor">
    <cofactor evidence="1 9">
        <name>FAD</name>
        <dbReference type="ChEBI" id="CHEBI:57692"/>
    </cofactor>
</comment>
<evidence type="ECO:0000256" key="6">
    <source>
        <dbReference type="ARBA" id="ARBA00023002"/>
    </source>
</evidence>